<dbReference type="Gene3D" id="3.30.420.10">
    <property type="entry name" value="Ribonuclease H-like superfamily/Ribonuclease H"/>
    <property type="match status" value="1"/>
</dbReference>
<dbReference type="PANTHER" id="PTHR46889">
    <property type="entry name" value="TRANSPOSASE INSF FOR INSERTION SEQUENCE IS3B-RELATED"/>
    <property type="match status" value="1"/>
</dbReference>
<dbReference type="RefSeq" id="WP_044649116.1">
    <property type="nucleotide sequence ID" value="NZ_JTHP01000108.1"/>
</dbReference>
<dbReference type="SUPFAM" id="SSF53098">
    <property type="entry name" value="Ribonuclease H-like"/>
    <property type="match status" value="1"/>
</dbReference>
<dbReference type="OrthoDB" id="9781005at2"/>
<dbReference type="PANTHER" id="PTHR46889:SF4">
    <property type="entry name" value="TRANSPOSASE INSO FOR INSERTION SEQUENCE ELEMENT IS911B-RELATED"/>
    <property type="match status" value="1"/>
</dbReference>
<comment type="caution">
    <text evidence="2">The sequence shown here is derived from an EMBL/GenBank/DDBJ whole genome shotgun (WGS) entry which is preliminary data.</text>
</comment>
<keyword evidence="3" id="KW-1185">Reference proteome</keyword>
<protein>
    <recommendedName>
        <fullName evidence="1">Integrase catalytic domain-containing protein</fullName>
    </recommendedName>
</protein>
<dbReference type="GO" id="GO:0015074">
    <property type="term" value="P:DNA integration"/>
    <property type="evidence" value="ECO:0007669"/>
    <property type="project" value="InterPro"/>
</dbReference>
<reference evidence="2 3" key="1">
    <citation type="submission" date="2014-11" db="EMBL/GenBank/DDBJ databases">
        <title>Draft Genome Sequences of Paenibacillus polymyxa NRRL B-30509 and Paenibacillus terrae NRRL B-30644, Strains from a Poultry Environment that Produce Tridecaptin A and Paenicidins.</title>
        <authorList>
            <person name="van Belkum M.J."/>
            <person name="Lohans C.T."/>
            <person name="Vederas J.C."/>
        </authorList>
    </citation>
    <scope>NUCLEOTIDE SEQUENCE [LARGE SCALE GENOMIC DNA]</scope>
    <source>
        <strain evidence="2 3">NRRL B-30644</strain>
    </source>
</reference>
<dbReference type="EMBL" id="JTHP01000108">
    <property type="protein sequence ID" value="KJD42569.1"/>
    <property type="molecule type" value="Genomic_DNA"/>
</dbReference>
<evidence type="ECO:0000313" key="3">
    <source>
        <dbReference type="Proteomes" id="UP000032534"/>
    </source>
</evidence>
<evidence type="ECO:0000259" key="1">
    <source>
        <dbReference type="Pfam" id="PF13333"/>
    </source>
</evidence>
<feature type="domain" description="Integrase catalytic" evidence="1">
    <location>
        <begin position="14"/>
        <end position="67"/>
    </location>
</feature>
<dbReference type="InterPro" id="IPR036397">
    <property type="entry name" value="RNaseH_sf"/>
</dbReference>
<dbReference type="GO" id="GO:0003676">
    <property type="term" value="F:nucleic acid binding"/>
    <property type="evidence" value="ECO:0007669"/>
    <property type="project" value="InterPro"/>
</dbReference>
<feature type="non-terminal residue" evidence="2">
    <location>
        <position position="1"/>
    </location>
</feature>
<gene>
    <name evidence="2" type="ORF">QD47_27535</name>
</gene>
<dbReference type="PATRIC" id="fig|159743.3.peg.6132"/>
<dbReference type="InterPro" id="IPR001584">
    <property type="entry name" value="Integrase_cat-core"/>
</dbReference>
<dbReference type="Pfam" id="PF13333">
    <property type="entry name" value="rve_2"/>
    <property type="match status" value="1"/>
</dbReference>
<dbReference type="AlphaFoldDB" id="A0A0D7WU80"/>
<name>A0A0D7WU80_9BACL</name>
<evidence type="ECO:0000313" key="2">
    <source>
        <dbReference type="EMBL" id="KJD42569.1"/>
    </source>
</evidence>
<organism evidence="2 3">
    <name type="scientific">Paenibacillus terrae</name>
    <dbReference type="NCBI Taxonomy" id="159743"/>
    <lineage>
        <taxon>Bacteria</taxon>
        <taxon>Bacillati</taxon>
        <taxon>Bacillota</taxon>
        <taxon>Bacilli</taxon>
        <taxon>Bacillales</taxon>
        <taxon>Paenibacillaceae</taxon>
        <taxon>Paenibacillus</taxon>
    </lineage>
</organism>
<sequence>LSMKGCPYDNAVAEATFKIFKTEFVKKRHFESLTELTTELHDYVHWFNHIRIHGSLDYLSPAEFKQRHHKKIV</sequence>
<proteinExistence type="predicted"/>
<dbReference type="InterPro" id="IPR050900">
    <property type="entry name" value="Transposase_IS3/IS150/IS904"/>
</dbReference>
<dbReference type="Proteomes" id="UP000032534">
    <property type="component" value="Unassembled WGS sequence"/>
</dbReference>
<accession>A0A0D7WU80</accession>
<dbReference type="InterPro" id="IPR012337">
    <property type="entry name" value="RNaseH-like_sf"/>
</dbReference>